<evidence type="ECO:0000256" key="1">
    <source>
        <dbReference type="ARBA" id="ARBA00006484"/>
    </source>
</evidence>
<comment type="caution">
    <text evidence="5">The sequence shown here is derived from an EMBL/GenBank/DDBJ whole genome shotgun (WGS) entry which is preliminary data.</text>
</comment>
<evidence type="ECO:0000259" key="4">
    <source>
        <dbReference type="SMART" id="SM00822"/>
    </source>
</evidence>
<dbReference type="PRINTS" id="PR00081">
    <property type="entry name" value="GDHRDH"/>
</dbReference>
<evidence type="ECO:0000313" key="5">
    <source>
        <dbReference type="EMBL" id="MFB6395475.1"/>
    </source>
</evidence>
<sequence>MSETRRVAVVTGAGGGIGAEIAKALAAAGFAVVVNDIGADLAGTTSDAAPANTVIDEITAAGGTAVASFADVGDFDQAAGIIDTAVDEFGRIDVLINAAGIVRDRMIFNLAEDEWDAVIRVHLKGTFNTTHHASRWWRQHRGGDYRLLNLISGAGLFGAPGQPNYAAAKMGILGLTLSCGNALKRYGVTSIAVSPGAATRMTEAVPGDRAAQVGIRHDDEMAPANVAPGVVYLAQPDRAWLNGQTVGIRGYRLILYTGHEVSREIVGTRPWSVAEAGEAMERVFRPALERRGIFDTQVA</sequence>
<dbReference type="RefSeq" id="WP_357537435.1">
    <property type="nucleotide sequence ID" value="NZ_JBCGDC010000060.1"/>
</dbReference>
<proteinExistence type="inferred from homology"/>
<feature type="domain" description="Ketoreductase" evidence="4">
    <location>
        <begin position="6"/>
        <end position="189"/>
    </location>
</feature>
<dbReference type="InterPro" id="IPR036291">
    <property type="entry name" value="NAD(P)-bd_dom_sf"/>
</dbReference>
<gene>
    <name evidence="5" type="ORF">AAFH96_20510</name>
</gene>
<dbReference type="PRINTS" id="PR00080">
    <property type="entry name" value="SDRFAMILY"/>
</dbReference>
<accession>A0ABV5CU80</accession>
<dbReference type="InterPro" id="IPR002347">
    <property type="entry name" value="SDR_fam"/>
</dbReference>
<dbReference type="InterPro" id="IPR051687">
    <property type="entry name" value="Peroxisomal_Beta-Oxidation"/>
</dbReference>
<dbReference type="InterPro" id="IPR057326">
    <property type="entry name" value="KR_dom"/>
</dbReference>
<dbReference type="Gene3D" id="3.40.50.720">
    <property type="entry name" value="NAD(P)-binding Rossmann-like Domain"/>
    <property type="match status" value="1"/>
</dbReference>
<name>A0ABV5CU80_9ACTN</name>
<reference evidence="5 6" key="1">
    <citation type="submission" date="2024-04" db="EMBL/GenBank/DDBJ databases">
        <title>Polymorphospora sp. isolated from Baiyangdian Lake in Xiong'an New Area.</title>
        <authorList>
            <person name="Zhang X."/>
            <person name="Liu J."/>
        </authorList>
    </citation>
    <scope>NUCLEOTIDE SEQUENCE [LARGE SCALE GENOMIC DNA]</scope>
    <source>
        <strain evidence="5 6">2-325</strain>
    </source>
</reference>
<dbReference type="Pfam" id="PF00106">
    <property type="entry name" value="adh_short"/>
    <property type="match status" value="1"/>
</dbReference>
<dbReference type="PANTHER" id="PTHR45024:SF2">
    <property type="entry name" value="SCP2 DOMAIN-CONTAINING PROTEIN"/>
    <property type="match status" value="1"/>
</dbReference>
<dbReference type="EMBL" id="JBCGDC010000060">
    <property type="protein sequence ID" value="MFB6395475.1"/>
    <property type="molecule type" value="Genomic_DNA"/>
</dbReference>
<evidence type="ECO:0000256" key="2">
    <source>
        <dbReference type="ARBA" id="ARBA00023002"/>
    </source>
</evidence>
<keyword evidence="6" id="KW-1185">Reference proteome</keyword>
<comment type="similarity">
    <text evidence="1 3">Belongs to the short-chain dehydrogenases/reductases (SDR) family.</text>
</comment>
<dbReference type="SUPFAM" id="SSF51735">
    <property type="entry name" value="NAD(P)-binding Rossmann-fold domains"/>
    <property type="match status" value="1"/>
</dbReference>
<organism evidence="5 6">
    <name type="scientific">Polymorphospora lycopeni</name>
    <dbReference type="NCBI Taxonomy" id="3140240"/>
    <lineage>
        <taxon>Bacteria</taxon>
        <taxon>Bacillati</taxon>
        <taxon>Actinomycetota</taxon>
        <taxon>Actinomycetes</taxon>
        <taxon>Micromonosporales</taxon>
        <taxon>Micromonosporaceae</taxon>
        <taxon>Polymorphospora</taxon>
    </lineage>
</organism>
<dbReference type="SMART" id="SM00822">
    <property type="entry name" value="PKS_KR"/>
    <property type="match status" value="1"/>
</dbReference>
<dbReference type="Proteomes" id="UP001582793">
    <property type="component" value="Unassembled WGS sequence"/>
</dbReference>
<keyword evidence="2" id="KW-0560">Oxidoreductase</keyword>
<dbReference type="PANTHER" id="PTHR45024">
    <property type="entry name" value="DEHYDROGENASES, SHORT CHAIN"/>
    <property type="match status" value="1"/>
</dbReference>
<evidence type="ECO:0000256" key="3">
    <source>
        <dbReference type="RuleBase" id="RU000363"/>
    </source>
</evidence>
<evidence type="ECO:0000313" key="6">
    <source>
        <dbReference type="Proteomes" id="UP001582793"/>
    </source>
</evidence>
<protein>
    <submittedName>
        <fullName evidence="5">SDR family NAD(P)-dependent oxidoreductase</fullName>
    </submittedName>
</protein>